<dbReference type="AlphaFoldDB" id="A0A1B8RP86"/>
<comment type="caution">
    <text evidence="1">The sequence shown here is derived from an EMBL/GenBank/DDBJ whole genome shotgun (WGS) entry which is preliminary data.</text>
</comment>
<dbReference type="GO" id="GO:0008237">
    <property type="term" value="F:metallopeptidase activity"/>
    <property type="evidence" value="ECO:0007669"/>
    <property type="project" value="InterPro"/>
</dbReference>
<evidence type="ECO:0000313" key="1">
    <source>
        <dbReference type="EMBL" id="OBY10599.1"/>
    </source>
</evidence>
<reference evidence="1 2" key="1">
    <citation type="submission" date="2016-06" db="EMBL/GenBank/DDBJ databases">
        <authorList>
            <person name="Kjaerup R.B."/>
            <person name="Dalgaard T.S."/>
            <person name="Juul-Madsen H.R."/>
        </authorList>
    </citation>
    <scope>NUCLEOTIDE SEQUENCE [LARGE SCALE GENOMIC DNA]</scope>
    <source>
        <strain evidence="1 2">373-A1</strain>
    </source>
</reference>
<gene>
    <name evidence="1" type="ORF">CP373A1_08810</name>
</gene>
<dbReference type="InterPro" id="IPR036059">
    <property type="entry name" value="TldD/PmbA_sf"/>
</dbReference>
<keyword evidence="2" id="KW-1185">Reference proteome</keyword>
<sequence length="354" mass="41153">MLEYIYYENFVSYLNANSVLKVYQNSIIDIATNDITVDSGSILRRSLNNKWIEITQKDTSAMGIEKWLMELGCKYNNKNKIRNRSISDFSQDEIMYDEMYDYVCKKFRSILKDYEGLKIKDSKGEYQCFEEAIISGSGDLEYKLNRYLSCTFNIVSRIHNYKKVINISITDDMEEKQLEEEIGIALGEFVYKMKLPRLNLNKIYGNFGSEVECLLSPFFAGKLIHESTDYCSKNSFLESSNYIKDILNQKERNKDINDSITDGLYIDDWDFINIDKDGSFYIKAKDVLVIKNKAVIGIVENVEFLGYKYKFLSSISQVGTEFKSYKDVCKIENKKIVKVNYESPSVLCKLDILI</sequence>
<proteinExistence type="predicted"/>
<protein>
    <submittedName>
        <fullName evidence="1">Uncharacterized protein</fullName>
    </submittedName>
</protein>
<evidence type="ECO:0000313" key="2">
    <source>
        <dbReference type="Proteomes" id="UP000092714"/>
    </source>
</evidence>
<name>A0A1B8RP86_9CLOT</name>
<dbReference type="Proteomes" id="UP000092714">
    <property type="component" value="Unassembled WGS sequence"/>
</dbReference>
<accession>A0A1B8RP86</accession>
<dbReference type="EMBL" id="MAPZ01000019">
    <property type="protein sequence ID" value="OBY10599.1"/>
    <property type="molecule type" value="Genomic_DNA"/>
</dbReference>
<dbReference type="SUPFAM" id="SSF111283">
    <property type="entry name" value="Putative modulator of DNA gyrase, PmbA/TldD"/>
    <property type="match status" value="1"/>
</dbReference>
<organism evidence="1 2">
    <name type="scientific">Clostridium paraputrificum</name>
    <dbReference type="NCBI Taxonomy" id="29363"/>
    <lineage>
        <taxon>Bacteria</taxon>
        <taxon>Bacillati</taxon>
        <taxon>Bacillota</taxon>
        <taxon>Clostridia</taxon>
        <taxon>Eubacteriales</taxon>
        <taxon>Clostridiaceae</taxon>
        <taxon>Clostridium</taxon>
    </lineage>
</organism>
<dbReference type="GO" id="GO:0006508">
    <property type="term" value="P:proteolysis"/>
    <property type="evidence" value="ECO:0007669"/>
    <property type="project" value="InterPro"/>
</dbReference>
<dbReference type="RefSeq" id="WP_065254497.1">
    <property type="nucleotide sequence ID" value="NZ_JADNCG010000001.1"/>
</dbReference>